<dbReference type="Pfam" id="PF19831">
    <property type="entry name" value="DUF6312"/>
    <property type="match status" value="1"/>
</dbReference>
<organism evidence="1 3">
    <name type="scientific">Methylomagnum ishizawai</name>
    <dbReference type="NCBI Taxonomy" id="1760988"/>
    <lineage>
        <taxon>Bacteria</taxon>
        <taxon>Pseudomonadati</taxon>
        <taxon>Pseudomonadota</taxon>
        <taxon>Gammaproteobacteria</taxon>
        <taxon>Methylococcales</taxon>
        <taxon>Methylococcaceae</taxon>
        <taxon>Methylomagnum</taxon>
    </lineage>
</organism>
<evidence type="ECO:0000313" key="2">
    <source>
        <dbReference type="EMBL" id="SMF97509.1"/>
    </source>
</evidence>
<dbReference type="EMBL" id="FXAM01000002">
    <property type="protein sequence ID" value="SMF97509.1"/>
    <property type="molecule type" value="Genomic_DNA"/>
</dbReference>
<dbReference type="RefSeq" id="WP_085216363.1">
    <property type="nucleotide sequence ID" value="NZ_FXAM01000002.1"/>
</dbReference>
<keyword evidence="3" id="KW-1185">Reference proteome</keyword>
<reference evidence="1 3" key="1">
    <citation type="submission" date="2016-12" db="EMBL/GenBank/DDBJ databases">
        <authorList>
            <person name="Song W.-J."/>
            <person name="Kurnit D.M."/>
        </authorList>
    </citation>
    <scope>NUCLEOTIDE SEQUENCE [LARGE SCALE GENOMIC DNA]</scope>
    <source>
        <strain evidence="1 3">175</strain>
    </source>
</reference>
<dbReference type="OrthoDB" id="9256265at2"/>
<dbReference type="InterPro" id="IPR046279">
    <property type="entry name" value="DUF6312"/>
</dbReference>
<evidence type="ECO:0000313" key="3">
    <source>
        <dbReference type="Proteomes" id="UP000192923"/>
    </source>
</evidence>
<protein>
    <submittedName>
        <fullName evidence="1">Uncharacterized protein</fullName>
    </submittedName>
</protein>
<proteinExistence type="predicted"/>
<evidence type="ECO:0000313" key="1">
    <source>
        <dbReference type="EMBL" id="SMF97323.1"/>
    </source>
</evidence>
<accession>A0A1Y6D9E5</accession>
<sequence length="106" mass="11939">MKPIEINSVVKSVTFLTAQPDGTYQTERLTETGPRKKQAKALRPLERVVRKLVKSELAAAKVYLERHDRSNQRKSNGWLKDLGKNLGKAVKSAKDSAKQPKLTIVR</sequence>
<name>A0A1Y6D9E5_9GAMM</name>
<dbReference type="EMBL" id="FXAM01000002">
    <property type="protein sequence ID" value="SMF97323.1"/>
    <property type="molecule type" value="Genomic_DNA"/>
</dbReference>
<gene>
    <name evidence="1" type="ORF">SAMN02949497_0343</name>
    <name evidence="2" type="ORF">SAMN02949497_0539</name>
</gene>
<dbReference type="AlphaFoldDB" id="A0A1Y6D9E5"/>
<dbReference type="Proteomes" id="UP000192923">
    <property type="component" value="Unassembled WGS sequence"/>
</dbReference>